<gene>
    <name evidence="1" type="ORF">Nans01_46220</name>
</gene>
<sequence>MDLLAAGGDTGQFVRQAAGLVLLCESGEYVRPVGPGSGPACALGVEGGEHLVVQPPVDRHGATPFSGGAVPEQVEEETYTVGVGARGKRHAQRRVAEPGVAVRGPGSGTVAVHGCDVASVALEGPGTGQPTIPAPMTTARRGRFPQRLPVMVLVTFFSGVRS</sequence>
<dbReference type="Proteomes" id="UP001165092">
    <property type="component" value="Unassembled WGS sequence"/>
</dbReference>
<evidence type="ECO:0000313" key="2">
    <source>
        <dbReference type="Proteomes" id="UP001165092"/>
    </source>
</evidence>
<dbReference type="EMBL" id="BSQG01000013">
    <property type="protein sequence ID" value="GLU50271.1"/>
    <property type="molecule type" value="Genomic_DNA"/>
</dbReference>
<comment type="caution">
    <text evidence="1">The sequence shown here is derived from an EMBL/GenBank/DDBJ whole genome shotgun (WGS) entry which is preliminary data.</text>
</comment>
<reference evidence="1" key="1">
    <citation type="submission" date="2023-02" db="EMBL/GenBank/DDBJ databases">
        <title>Nocardiopsis ansamitocini NBRC 112285.</title>
        <authorList>
            <person name="Ichikawa N."/>
            <person name="Sato H."/>
            <person name="Tonouchi N."/>
        </authorList>
    </citation>
    <scope>NUCLEOTIDE SEQUENCE</scope>
    <source>
        <strain evidence="1">NBRC 112285</strain>
    </source>
</reference>
<proteinExistence type="predicted"/>
<organism evidence="1 2">
    <name type="scientific">Nocardiopsis ansamitocini</name>
    <dbReference type="NCBI Taxonomy" id="1670832"/>
    <lineage>
        <taxon>Bacteria</taxon>
        <taxon>Bacillati</taxon>
        <taxon>Actinomycetota</taxon>
        <taxon>Actinomycetes</taxon>
        <taxon>Streptosporangiales</taxon>
        <taxon>Nocardiopsidaceae</taxon>
        <taxon>Nocardiopsis</taxon>
    </lineage>
</organism>
<dbReference type="AlphaFoldDB" id="A0A9W6PB37"/>
<evidence type="ECO:0000313" key="1">
    <source>
        <dbReference type="EMBL" id="GLU50271.1"/>
    </source>
</evidence>
<name>A0A9W6PB37_9ACTN</name>
<accession>A0A9W6PB37</accession>
<protein>
    <submittedName>
        <fullName evidence="1">Uncharacterized protein</fullName>
    </submittedName>
</protein>
<keyword evidence="2" id="KW-1185">Reference proteome</keyword>